<organism evidence="6 7">
    <name type="scientific">Pandoraea thiooxydans</name>
    <dbReference type="NCBI Taxonomy" id="445709"/>
    <lineage>
        <taxon>Bacteria</taxon>
        <taxon>Pseudomonadati</taxon>
        <taxon>Pseudomonadota</taxon>
        <taxon>Betaproteobacteria</taxon>
        <taxon>Burkholderiales</taxon>
        <taxon>Burkholderiaceae</taxon>
        <taxon>Pandoraea</taxon>
    </lineage>
</organism>
<dbReference type="Gene3D" id="3.40.190.290">
    <property type="match status" value="1"/>
</dbReference>
<protein>
    <submittedName>
        <fullName evidence="6">LysR family transcriptional regulator</fullName>
    </submittedName>
</protein>
<dbReference type="Proteomes" id="UP000036700">
    <property type="component" value="Chromosome"/>
</dbReference>
<dbReference type="InterPro" id="IPR036390">
    <property type="entry name" value="WH_DNA-bd_sf"/>
</dbReference>
<dbReference type="SUPFAM" id="SSF46785">
    <property type="entry name" value="Winged helix' DNA-binding domain"/>
    <property type="match status" value="1"/>
</dbReference>
<evidence type="ECO:0000256" key="3">
    <source>
        <dbReference type="ARBA" id="ARBA00023125"/>
    </source>
</evidence>
<dbReference type="InterPro" id="IPR000847">
    <property type="entry name" value="LysR_HTH_N"/>
</dbReference>
<dbReference type="Gene3D" id="1.10.10.10">
    <property type="entry name" value="Winged helix-like DNA-binding domain superfamily/Winged helix DNA-binding domain"/>
    <property type="match status" value="1"/>
</dbReference>
<dbReference type="GO" id="GO:0000976">
    <property type="term" value="F:transcription cis-regulatory region binding"/>
    <property type="evidence" value="ECO:0007669"/>
    <property type="project" value="TreeGrafter"/>
</dbReference>
<accession>A0A0G3ET40</accession>
<evidence type="ECO:0000313" key="7">
    <source>
        <dbReference type="Proteomes" id="UP000036700"/>
    </source>
</evidence>
<keyword evidence="2" id="KW-0805">Transcription regulation</keyword>
<feature type="domain" description="HTH lysR-type" evidence="5">
    <location>
        <begin position="1"/>
        <end position="58"/>
    </location>
</feature>
<dbReference type="PROSITE" id="PS50931">
    <property type="entry name" value="HTH_LYSR"/>
    <property type="match status" value="1"/>
</dbReference>
<dbReference type="OrthoDB" id="8587114at2"/>
<dbReference type="EMBL" id="CP011568">
    <property type="protein sequence ID" value="AKJ70120.1"/>
    <property type="molecule type" value="Genomic_DNA"/>
</dbReference>
<keyword evidence="4" id="KW-0804">Transcription</keyword>
<keyword evidence="3" id="KW-0238">DNA-binding</keyword>
<gene>
    <name evidence="6" type="ORF">ABW99_19800</name>
</gene>
<dbReference type="KEGG" id="ptx:ABW99_19800"/>
<dbReference type="SUPFAM" id="SSF53850">
    <property type="entry name" value="Periplasmic binding protein-like II"/>
    <property type="match status" value="1"/>
</dbReference>
<dbReference type="PATRIC" id="fig|445709.3.peg.4155"/>
<dbReference type="Pfam" id="PF00126">
    <property type="entry name" value="HTH_1"/>
    <property type="match status" value="1"/>
</dbReference>
<dbReference type="Pfam" id="PF03466">
    <property type="entry name" value="LysR_substrate"/>
    <property type="match status" value="1"/>
</dbReference>
<dbReference type="STRING" id="445709.ABW99_19800"/>
<evidence type="ECO:0000256" key="1">
    <source>
        <dbReference type="ARBA" id="ARBA00009437"/>
    </source>
</evidence>
<dbReference type="GO" id="GO:0003700">
    <property type="term" value="F:DNA-binding transcription factor activity"/>
    <property type="evidence" value="ECO:0007669"/>
    <property type="project" value="InterPro"/>
</dbReference>
<evidence type="ECO:0000313" key="6">
    <source>
        <dbReference type="EMBL" id="AKJ70120.1"/>
    </source>
</evidence>
<dbReference type="InterPro" id="IPR005119">
    <property type="entry name" value="LysR_subst-bd"/>
</dbReference>
<dbReference type="RefSeq" id="WP_047216041.1">
    <property type="nucleotide sequence ID" value="NZ_CP011568.3"/>
</dbReference>
<dbReference type="PANTHER" id="PTHR30126:SF39">
    <property type="entry name" value="HTH-TYPE TRANSCRIPTIONAL REGULATOR CYSL"/>
    <property type="match status" value="1"/>
</dbReference>
<evidence type="ECO:0000256" key="2">
    <source>
        <dbReference type="ARBA" id="ARBA00023015"/>
    </source>
</evidence>
<dbReference type="PANTHER" id="PTHR30126">
    <property type="entry name" value="HTH-TYPE TRANSCRIPTIONAL REGULATOR"/>
    <property type="match status" value="1"/>
</dbReference>
<keyword evidence="7" id="KW-1185">Reference proteome</keyword>
<dbReference type="CDD" id="cd08420">
    <property type="entry name" value="PBP2_CysL_like"/>
    <property type="match status" value="1"/>
</dbReference>
<dbReference type="InterPro" id="IPR036388">
    <property type="entry name" value="WH-like_DNA-bd_sf"/>
</dbReference>
<comment type="similarity">
    <text evidence="1">Belongs to the LysR transcriptional regulatory family.</text>
</comment>
<dbReference type="PRINTS" id="PR00039">
    <property type="entry name" value="HTHLYSR"/>
</dbReference>
<reference evidence="7" key="1">
    <citation type="submission" date="2015-06" db="EMBL/GenBank/DDBJ databases">
        <authorList>
            <person name="Lim Y.L."/>
            <person name="Ee R."/>
            <person name="Yong D."/>
            <person name="How K.Y."/>
            <person name="Yin W.F."/>
            <person name="Chan K.G."/>
        </authorList>
    </citation>
    <scope>NUCLEOTIDE SEQUENCE [LARGE SCALE GENOMIC DNA]</scope>
    <source>
        <strain evidence="7">DSM 25325</strain>
    </source>
</reference>
<name>A0A0G3ET40_9BURK</name>
<proteinExistence type="inferred from homology"/>
<sequence>MTPDQLLTFATVAELGNISHAAEALHLSQPAVSGQLRLLQEEFGEPLYRRDGRGIRLTATGQQLAAYAGKLRQDYRQILAYRNALRGLETGTLRLGASTTPASYLLPYLIAEFHQRYPAVSIDVIDGNTTEIVELLPTLDIGFIEGPIPPSLGPDIAIRPWHEDEVVAIARADHPLARQYPDGATLKQLAAYPLVQRESGSGVRQLVERAFAVAGLEPRVALDLAGVEGVKEAVRAGMGIGFVSAMSMRHEDDLLATLRVDPPHGLKRLLTALVPHADMPTRTAQRFLSLCFPDADTPPAGMSTG</sequence>
<dbReference type="AlphaFoldDB" id="A0A0G3ET40"/>
<evidence type="ECO:0000259" key="5">
    <source>
        <dbReference type="PROSITE" id="PS50931"/>
    </source>
</evidence>
<evidence type="ECO:0000256" key="4">
    <source>
        <dbReference type="ARBA" id="ARBA00023163"/>
    </source>
</evidence>